<feature type="chain" id="PRO_5046702472" evidence="1">
    <location>
        <begin position="22"/>
        <end position="204"/>
    </location>
</feature>
<dbReference type="PROSITE" id="PS51257">
    <property type="entry name" value="PROKAR_LIPOPROTEIN"/>
    <property type="match status" value="1"/>
</dbReference>
<evidence type="ECO:0000313" key="3">
    <source>
        <dbReference type="Proteomes" id="UP001165383"/>
    </source>
</evidence>
<dbReference type="Proteomes" id="UP001165383">
    <property type="component" value="Unassembled WGS sequence"/>
</dbReference>
<keyword evidence="3" id="KW-1185">Reference proteome</keyword>
<dbReference type="InterPro" id="IPR032609">
    <property type="entry name" value="DUF4893"/>
</dbReference>
<evidence type="ECO:0000256" key="1">
    <source>
        <dbReference type="SAM" id="SignalP"/>
    </source>
</evidence>
<gene>
    <name evidence="2" type="ORF">LZ518_07395</name>
</gene>
<accession>A0ABT0S9E6</accession>
<evidence type="ECO:0000313" key="2">
    <source>
        <dbReference type="EMBL" id="MCL6740953.1"/>
    </source>
</evidence>
<sequence>MRILLALAALTLAACSTVPGSAPVRSSTDWRQVATSADRTRLRDWRAAFAKALSQAKAAGHGGEVASEGKLLEPDAAIGQVPIPNGRYKCRVIKVGAKSPGLLDYVSYPAFTCRVSQEKELQGFNKLTGSQRPSGIIFPGDSLRQVFLGTLVLGDERLAMQYGRDPDRDLAGWVERIDGNRWRMILPYPHFESTLDVIELVPEQ</sequence>
<feature type="signal peptide" evidence="1">
    <location>
        <begin position="1"/>
        <end position="21"/>
    </location>
</feature>
<reference evidence="2" key="1">
    <citation type="submission" date="2022-05" db="EMBL/GenBank/DDBJ databases">
        <authorList>
            <person name="Jo J.-H."/>
            <person name="Im W.-T."/>
        </authorList>
    </citation>
    <scope>NUCLEOTIDE SEQUENCE</scope>
    <source>
        <strain evidence="2">RB56-2</strain>
    </source>
</reference>
<organism evidence="2 3">
    <name type="scientific">Sphingomonas brevis</name>
    <dbReference type="NCBI Taxonomy" id="2908206"/>
    <lineage>
        <taxon>Bacteria</taxon>
        <taxon>Pseudomonadati</taxon>
        <taxon>Pseudomonadota</taxon>
        <taxon>Alphaproteobacteria</taxon>
        <taxon>Sphingomonadales</taxon>
        <taxon>Sphingomonadaceae</taxon>
        <taxon>Sphingomonas</taxon>
    </lineage>
</organism>
<dbReference type="RefSeq" id="WP_249915361.1">
    <property type="nucleotide sequence ID" value="NZ_JAMGBB010000001.1"/>
</dbReference>
<name>A0ABT0S9E6_9SPHN</name>
<dbReference type="Pfam" id="PF16233">
    <property type="entry name" value="DUF4893"/>
    <property type="match status" value="1"/>
</dbReference>
<protein>
    <submittedName>
        <fullName evidence="2">DUF4893 domain-containing protein</fullName>
    </submittedName>
</protein>
<comment type="caution">
    <text evidence="2">The sequence shown here is derived from an EMBL/GenBank/DDBJ whole genome shotgun (WGS) entry which is preliminary data.</text>
</comment>
<proteinExistence type="predicted"/>
<dbReference type="EMBL" id="JAMGBB010000001">
    <property type="protein sequence ID" value="MCL6740953.1"/>
    <property type="molecule type" value="Genomic_DNA"/>
</dbReference>
<keyword evidence="1" id="KW-0732">Signal</keyword>